<dbReference type="Gene3D" id="2.40.150.20">
    <property type="entry name" value="Ribosomal protein L14"/>
    <property type="match status" value="1"/>
</dbReference>
<dbReference type="SUPFAM" id="SSF50193">
    <property type="entry name" value="Ribosomal protein L14"/>
    <property type="match status" value="1"/>
</dbReference>
<dbReference type="InterPro" id="IPR046960">
    <property type="entry name" value="PPR_At4g14850-like_plant"/>
</dbReference>
<evidence type="ECO:0008006" key="7">
    <source>
        <dbReference type="Google" id="ProtNLM"/>
    </source>
</evidence>
<proteinExistence type="inferred from homology"/>
<keyword evidence="4" id="KW-0812">Transmembrane</keyword>
<keyword evidence="4" id="KW-1133">Transmembrane helix</keyword>
<dbReference type="GO" id="GO:0006412">
    <property type="term" value="P:translation"/>
    <property type="evidence" value="ECO:0007669"/>
    <property type="project" value="InterPro"/>
</dbReference>
<gene>
    <name evidence="5" type="ORF">GIB67_041824</name>
</gene>
<evidence type="ECO:0000313" key="6">
    <source>
        <dbReference type="Proteomes" id="UP000541444"/>
    </source>
</evidence>
<dbReference type="OrthoDB" id="274765at2759"/>
<evidence type="ECO:0000313" key="5">
    <source>
        <dbReference type="EMBL" id="KAF6137951.1"/>
    </source>
</evidence>
<dbReference type="Pfam" id="PF00238">
    <property type="entry name" value="Ribosomal_L14"/>
    <property type="match status" value="1"/>
</dbReference>
<dbReference type="GO" id="GO:0003723">
    <property type="term" value="F:RNA binding"/>
    <property type="evidence" value="ECO:0007669"/>
    <property type="project" value="InterPro"/>
</dbReference>
<keyword evidence="4" id="KW-0472">Membrane</keyword>
<dbReference type="Proteomes" id="UP000541444">
    <property type="component" value="Unassembled WGS sequence"/>
</dbReference>
<comment type="similarity">
    <text evidence="1">Belongs to the universal ribosomal protein uL14 family.</text>
</comment>
<dbReference type="CDD" id="cd00337">
    <property type="entry name" value="Ribosomal_uL14"/>
    <property type="match status" value="1"/>
</dbReference>
<sequence>MAQRFASKCSTVGHSSLGSLFNNSSGLLRSSHKIMGSIGCSNFISQQHRTFIQMGTKLKVVDNSGAKIVKCIRVIKGSSRKGARLGDTITASVKQGCEGISDLKMGMQVHGYLVVVGLKNECVSGLCNIYFRCRKIVLGERVFREREGRNALLEHIMMDFKSEDGIVIISALIDMYCKCPSMGEARQSLRVVSCNKIKDNEITPALSSLFYVLKELKWRPDTRSLLSLSLGGTGVGKKGGRFFKRRTGKAPIILNMSTFIILGTFGVAHYIQCKFFNSNFSLNVFNCE</sequence>
<protein>
    <recommendedName>
        <fullName evidence="7">Ribosomal protein L14</fullName>
    </recommendedName>
</protein>
<name>A0A7J7L5N3_9MAGN</name>
<dbReference type="EMBL" id="JACGCM010002618">
    <property type="protein sequence ID" value="KAF6137951.1"/>
    <property type="molecule type" value="Genomic_DNA"/>
</dbReference>
<dbReference type="SMART" id="SM01374">
    <property type="entry name" value="Ribosomal_L14"/>
    <property type="match status" value="1"/>
</dbReference>
<dbReference type="PANTHER" id="PTHR47926">
    <property type="entry name" value="PENTATRICOPEPTIDE REPEAT-CONTAINING PROTEIN"/>
    <property type="match status" value="1"/>
</dbReference>
<comment type="caution">
    <text evidence="5">The sequence shown here is derived from an EMBL/GenBank/DDBJ whole genome shotgun (WGS) entry which is preliminary data.</text>
</comment>
<dbReference type="InterPro" id="IPR000218">
    <property type="entry name" value="Ribosomal_uL14"/>
</dbReference>
<evidence type="ECO:0000256" key="4">
    <source>
        <dbReference type="SAM" id="Phobius"/>
    </source>
</evidence>
<keyword evidence="6" id="KW-1185">Reference proteome</keyword>
<evidence type="ECO:0000256" key="2">
    <source>
        <dbReference type="ARBA" id="ARBA00022980"/>
    </source>
</evidence>
<reference evidence="5 6" key="1">
    <citation type="journal article" date="2020" name="IScience">
        <title>Genome Sequencing of the Endangered Kingdonia uniflora (Circaeasteraceae, Ranunculales) Reveals Potential Mechanisms of Evolutionary Specialization.</title>
        <authorList>
            <person name="Sun Y."/>
            <person name="Deng T."/>
            <person name="Zhang A."/>
            <person name="Moore M.J."/>
            <person name="Landis J.B."/>
            <person name="Lin N."/>
            <person name="Zhang H."/>
            <person name="Zhang X."/>
            <person name="Huang J."/>
            <person name="Zhang X."/>
            <person name="Sun H."/>
            <person name="Wang H."/>
        </authorList>
    </citation>
    <scope>NUCLEOTIDE SEQUENCE [LARGE SCALE GENOMIC DNA]</scope>
    <source>
        <strain evidence="5">TB1705</strain>
        <tissue evidence="5">Leaf</tissue>
    </source>
</reference>
<dbReference type="GO" id="GO:0005840">
    <property type="term" value="C:ribosome"/>
    <property type="evidence" value="ECO:0007669"/>
    <property type="project" value="UniProtKB-KW"/>
</dbReference>
<keyword evidence="2" id="KW-0689">Ribosomal protein</keyword>
<accession>A0A7J7L5N3</accession>
<dbReference type="GO" id="GO:1990904">
    <property type="term" value="C:ribonucleoprotein complex"/>
    <property type="evidence" value="ECO:0007669"/>
    <property type="project" value="UniProtKB-KW"/>
</dbReference>
<evidence type="ECO:0000256" key="1">
    <source>
        <dbReference type="ARBA" id="ARBA00010745"/>
    </source>
</evidence>
<organism evidence="5 6">
    <name type="scientific">Kingdonia uniflora</name>
    <dbReference type="NCBI Taxonomy" id="39325"/>
    <lineage>
        <taxon>Eukaryota</taxon>
        <taxon>Viridiplantae</taxon>
        <taxon>Streptophyta</taxon>
        <taxon>Embryophyta</taxon>
        <taxon>Tracheophyta</taxon>
        <taxon>Spermatophyta</taxon>
        <taxon>Magnoliopsida</taxon>
        <taxon>Ranunculales</taxon>
        <taxon>Circaeasteraceae</taxon>
        <taxon>Kingdonia</taxon>
    </lineage>
</organism>
<dbReference type="InterPro" id="IPR036853">
    <property type="entry name" value="Ribosomal_uL14_sf"/>
</dbReference>
<dbReference type="AlphaFoldDB" id="A0A7J7L5N3"/>
<dbReference type="GO" id="GO:0009451">
    <property type="term" value="P:RNA modification"/>
    <property type="evidence" value="ECO:0007669"/>
    <property type="project" value="InterPro"/>
</dbReference>
<keyword evidence="3" id="KW-0687">Ribonucleoprotein</keyword>
<dbReference type="GO" id="GO:0003735">
    <property type="term" value="F:structural constituent of ribosome"/>
    <property type="evidence" value="ECO:0007669"/>
    <property type="project" value="InterPro"/>
</dbReference>
<evidence type="ECO:0000256" key="3">
    <source>
        <dbReference type="ARBA" id="ARBA00023274"/>
    </source>
</evidence>
<feature type="transmembrane region" description="Helical" evidence="4">
    <location>
        <begin position="252"/>
        <end position="271"/>
    </location>
</feature>